<evidence type="ECO:0000259" key="9">
    <source>
        <dbReference type="PROSITE" id="PS50885"/>
    </source>
</evidence>
<evidence type="ECO:0000256" key="6">
    <source>
        <dbReference type="PROSITE-ProRule" id="PRU00284"/>
    </source>
</evidence>
<dbReference type="SUPFAM" id="SSF58104">
    <property type="entry name" value="Methyl-accepting chemotaxis protein (MCP) signaling domain"/>
    <property type="match status" value="1"/>
</dbReference>
<feature type="domain" description="HAMP" evidence="9">
    <location>
        <begin position="191"/>
        <end position="244"/>
    </location>
</feature>
<feature type="domain" description="Methyl-accepting transducer" evidence="8">
    <location>
        <begin position="263"/>
        <end position="513"/>
    </location>
</feature>
<dbReference type="CDD" id="cd06225">
    <property type="entry name" value="HAMP"/>
    <property type="match status" value="1"/>
</dbReference>
<evidence type="ECO:0000259" key="8">
    <source>
        <dbReference type="PROSITE" id="PS50111"/>
    </source>
</evidence>
<comment type="similarity">
    <text evidence="5">Belongs to the methyl-accepting chemotaxis (MCP) protein family.</text>
</comment>
<dbReference type="SMART" id="SM00304">
    <property type="entry name" value="HAMP"/>
    <property type="match status" value="1"/>
</dbReference>
<keyword evidence="2" id="KW-1003">Cell membrane</keyword>
<evidence type="ECO:0000256" key="1">
    <source>
        <dbReference type="ARBA" id="ARBA00004236"/>
    </source>
</evidence>
<dbReference type="InterPro" id="IPR004089">
    <property type="entry name" value="MCPsignal_dom"/>
</dbReference>
<evidence type="ECO:0000256" key="4">
    <source>
        <dbReference type="ARBA" id="ARBA00023224"/>
    </source>
</evidence>
<keyword evidence="3 7" id="KW-0472">Membrane</keyword>
<keyword evidence="4 6" id="KW-0807">Transducer</keyword>
<dbReference type="InterPro" id="IPR003660">
    <property type="entry name" value="HAMP_dom"/>
</dbReference>
<evidence type="ECO:0000256" key="5">
    <source>
        <dbReference type="ARBA" id="ARBA00029447"/>
    </source>
</evidence>
<sequence>MTIRKRLLINILGMMGLAAGLIMFIIISMLSIQSSNQDYVPIMMDVQQLDADMNGLKQSISNFSFSLTDAQKDESILGMKNVENRISSLDKRLGKNADAVFFARAKQKYEAWKPEAMAALESRNSAEAKRQSIRIEGIQNDVYMLNDQSKAYYDTLQTELKNQITFVIFSGIAGSLLLLIVSVVIAIRITSRITKPLKKLSENAKQITEGNLLVEEVSYKGKDEIGVLNEAFGQMTNQLKALLFSIDSVSKDVEGFAKQLETDNRSLTEISNQVAVSTDELSAGSQSISEDLQDAVNLIDEMDRSFQKNVETSGQVLNHGKLAQAAVHGGKAALENQKSLIKSNLEASEYIQKTTMDFAGYTAKIEDMAKIVSGIADQTNLLALNAAIEAARAGEAGKGFAVVAEEVRKLAEQSANSTHHIFDMAAMIKRGITEVSAAVDRGMNLAHKQEDSMMETTQTFMDIEKAMNDISEELNVLSTGLVNSKDLGGKVLYNVESISAVVEETAAGSEEISASTTEQLAAFEKLTAKVTELRVLTDDLNVTLAQFTIK</sequence>
<evidence type="ECO:0000313" key="11">
    <source>
        <dbReference type="Proteomes" id="UP000682403"/>
    </source>
</evidence>
<evidence type="ECO:0000256" key="7">
    <source>
        <dbReference type="SAM" id="Phobius"/>
    </source>
</evidence>
<comment type="caution">
    <text evidence="10">The sequence shown here is derived from an EMBL/GenBank/DDBJ whole genome shotgun (WGS) entry which is preliminary data.</text>
</comment>
<dbReference type="EMBL" id="JAGVRK010000001">
    <property type="protein sequence ID" value="MBS2968349.1"/>
    <property type="molecule type" value="Genomic_DNA"/>
</dbReference>
<dbReference type="PROSITE" id="PS50885">
    <property type="entry name" value="HAMP"/>
    <property type="match status" value="1"/>
</dbReference>
<dbReference type="PROSITE" id="PS50111">
    <property type="entry name" value="CHEMOTAXIS_TRANSDUC_2"/>
    <property type="match status" value="1"/>
</dbReference>
<dbReference type="Proteomes" id="UP000682403">
    <property type="component" value="Unassembled WGS sequence"/>
</dbReference>
<name>A0ABS5LC91_9BACI</name>
<feature type="transmembrane region" description="Helical" evidence="7">
    <location>
        <begin position="7"/>
        <end position="32"/>
    </location>
</feature>
<dbReference type="Pfam" id="PF00672">
    <property type="entry name" value="HAMP"/>
    <property type="match status" value="1"/>
</dbReference>
<organism evidence="10 11">
    <name type="scientific">Metabacillus flavus</name>
    <dbReference type="NCBI Taxonomy" id="2823519"/>
    <lineage>
        <taxon>Bacteria</taxon>
        <taxon>Bacillati</taxon>
        <taxon>Bacillota</taxon>
        <taxon>Bacilli</taxon>
        <taxon>Bacillales</taxon>
        <taxon>Bacillaceae</taxon>
        <taxon>Metabacillus</taxon>
    </lineage>
</organism>
<keyword evidence="11" id="KW-1185">Reference proteome</keyword>
<feature type="transmembrane region" description="Helical" evidence="7">
    <location>
        <begin position="166"/>
        <end position="189"/>
    </location>
</feature>
<evidence type="ECO:0000256" key="2">
    <source>
        <dbReference type="ARBA" id="ARBA00022475"/>
    </source>
</evidence>
<dbReference type="RefSeq" id="WP_211557083.1">
    <property type="nucleotide sequence ID" value="NZ_JAGVRK010000001.1"/>
</dbReference>
<evidence type="ECO:0000256" key="3">
    <source>
        <dbReference type="ARBA" id="ARBA00023136"/>
    </source>
</evidence>
<dbReference type="Pfam" id="PF00015">
    <property type="entry name" value="MCPsignal"/>
    <property type="match status" value="1"/>
</dbReference>
<dbReference type="Gene3D" id="6.10.340.10">
    <property type="match status" value="1"/>
</dbReference>
<keyword evidence="7" id="KW-0812">Transmembrane</keyword>
<dbReference type="PANTHER" id="PTHR32089">
    <property type="entry name" value="METHYL-ACCEPTING CHEMOTAXIS PROTEIN MCPB"/>
    <property type="match status" value="1"/>
</dbReference>
<gene>
    <name evidence="10" type="ORF">J9317_06200</name>
</gene>
<accession>A0ABS5LC91</accession>
<dbReference type="Gene3D" id="1.10.287.950">
    <property type="entry name" value="Methyl-accepting chemotaxis protein"/>
    <property type="match status" value="1"/>
</dbReference>
<dbReference type="PANTHER" id="PTHR32089:SF112">
    <property type="entry name" value="LYSOZYME-LIKE PROTEIN-RELATED"/>
    <property type="match status" value="1"/>
</dbReference>
<keyword evidence="7" id="KW-1133">Transmembrane helix</keyword>
<protein>
    <submittedName>
        <fullName evidence="10">HAMP domain-containing protein</fullName>
    </submittedName>
</protein>
<reference evidence="10 11" key="1">
    <citation type="submission" date="2021-04" db="EMBL/GenBank/DDBJ databases">
        <title>Metabacillus sp. strain KIGAM252 whole genome sequence.</title>
        <authorList>
            <person name="Seo M.-J."/>
            <person name="Cho E.-S."/>
            <person name="Hwang C.Y."/>
            <person name="Yoon D.J."/>
        </authorList>
    </citation>
    <scope>NUCLEOTIDE SEQUENCE [LARGE SCALE GENOMIC DNA]</scope>
    <source>
        <strain evidence="10 11">KIGAM252</strain>
    </source>
</reference>
<evidence type="ECO:0000313" key="10">
    <source>
        <dbReference type="EMBL" id="MBS2968349.1"/>
    </source>
</evidence>
<proteinExistence type="inferred from homology"/>
<comment type="subcellular location">
    <subcellularLocation>
        <location evidence="1">Cell membrane</location>
    </subcellularLocation>
</comment>
<dbReference type="SMART" id="SM00283">
    <property type="entry name" value="MA"/>
    <property type="match status" value="1"/>
</dbReference>